<evidence type="ECO:0000256" key="1">
    <source>
        <dbReference type="PROSITE-ProRule" id="PRU00175"/>
    </source>
</evidence>
<keyword evidence="1" id="KW-0479">Metal-binding</keyword>
<comment type="caution">
    <text evidence="4">The sequence shown here is derived from an EMBL/GenBank/DDBJ whole genome shotgun (WGS) entry which is preliminary data.</text>
</comment>
<dbReference type="EMBL" id="MOOB01000002">
    <property type="protein sequence ID" value="OQE95544.1"/>
    <property type="molecule type" value="Genomic_DNA"/>
</dbReference>
<dbReference type="CDD" id="cd16620">
    <property type="entry name" value="vRING-HC-C4C4_RBBP6"/>
    <property type="match status" value="1"/>
</dbReference>
<feature type="region of interest" description="Disordered" evidence="2">
    <location>
        <begin position="88"/>
        <end position="123"/>
    </location>
</feature>
<evidence type="ECO:0000259" key="3">
    <source>
        <dbReference type="PROSITE" id="PS50089"/>
    </source>
</evidence>
<feature type="compositionally biased region" description="Basic residues" evidence="2">
    <location>
        <begin position="621"/>
        <end position="638"/>
    </location>
</feature>
<organism evidence="4 5">
    <name type="scientific">Penicillium nalgiovense</name>
    <dbReference type="NCBI Taxonomy" id="60175"/>
    <lineage>
        <taxon>Eukaryota</taxon>
        <taxon>Fungi</taxon>
        <taxon>Dikarya</taxon>
        <taxon>Ascomycota</taxon>
        <taxon>Pezizomycotina</taxon>
        <taxon>Eurotiomycetes</taxon>
        <taxon>Eurotiomycetidae</taxon>
        <taxon>Eurotiales</taxon>
        <taxon>Aspergillaceae</taxon>
        <taxon>Penicillium</taxon>
    </lineage>
</organism>
<dbReference type="Proteomes" id="UP000191691">
    <property type="component" value="Unassembled WGS sequence"/>
</dbReference>
<feature type="compositionally biased region" description="Polar residues" evidence="2">
    <location>
        <begin position="395"/>
        <end position="404"/>
    </location>
</feature>
<feature type="compositionally biased region" description="Basic and acidic residues" evidence="2">
    <location>
        <begin position="563"/>
        <end position="594"/>
    </location>
</feature>
<reference evidence="5" key="1">
    <citation type="journal article" date="2017" name="Nat. Microbiol.">
        <title>Global analysis of biosynthetic gene clusters reveals vast potential of secondary metabolite production in Penicillium species.</title>
        <authorList>
            <person name="Nielsen J.C."/>
            <person name="Grijseels S."/>
            <person name="Prigent S."/>
            <person name="Ji B."/>
            <person name="Dainat J."/>
            <person name="Nielsen K.F."/>
            <person name="Frisvad J.C."/>
            <person name="Workman M."/>
            <person name="Nielsen J."/>
        </authorList>
    </citation>
    <scope>NUCLEOTIDE SEQUENCE [LARGE SCALE GENOMIC DNA]</scope>
    <source>
        <strain evidence="5">IBT 13039</strain>
    </source>
</reference>
<dbReference type="GO" id="GO:0005634">
    <property type="term" value="C:nucleus"/>
    <property type="evidence" value="ECO:0007669"/>
    <property type="project" value="TreeGrafter"/>
</dbReference>
<protein>
    <recommendedName>
        <fullName evidence="3">RING-type domain-containing protein</fullName>
    </recommendedName>
</protein>
<evidence type="ECO:0000313" key="4">
    <source>
        <dbReference type="EMBL" id="OQE95544.1"/>
    </source>
</evidence>
<feature type="compositionally biased region" description="Basic residues" evidence="2">
    <location>
        <begin position="602"/>
        <end position="611"/>
    </location>
</feature>
<accession>A0A1V6Z7T7</accession>
<feature type="domain" description="RING-type" evidence="3">
    <location>
        <begin position="27"/>
        <end position="63"/>
    </location>
</feature>
<feature type="compositionally biased region" description="Basic and acidic residues" evidence="2">
    <location>
        <begin position="653"/>
        <end position="662"/>
    </location>
</feature>
<dbReference type="Gene3D" id="3.30.40.10">
    <property type="entry name" value="Zinc/RING finger domain, C3HC4 (zinc finger)"/>
    <property type="match status" value="1"/>
</dbReference>
<gene>
    <name evidence="4" type="ORF">PENNAL_c0002G00101</name>
</gene>
<dbReference type="AlphaFoldDB" id="A0A1V6Z7T7"/>
<dbReference type="PROSITE" id="PS50089">
    <property type="entry name" value="ZF_RING_2"/>
    <property type="match status" value="1"/>
</dbReference>
<dbReference type="STRING" id="60175.A0A1V6Z7T7"/>
<dbReference type="PANTHER" id="PTHR36562">
    <property type="entry name" value="SERINE/ARGININE REPETITIVE MATRIX 2"/>
    <property type="match status" value="1"/>
</dbReference>
<evidence type="ECO:0000256" key="2">
    <source>
        <dbReference type="SAM" id="MobiDB-lite"/>
    </source>
</evidence>
<dbReference type="GO" id="GO:0008270">
    <property type="term" value="F:zinc ion binding"/>
    <property type="evidence" value="ECO:0007669"/>
    <property type="project" value="UniProtKB-KW"/>
</dbReference>
<dbReference type="PANTHER" id="PTHR36562:SF5">
    <property type="entry name" value="SERINE_ARGININE REPETITIVE MATRIX 2"/>
    <property type="match status" value="1"/>
</dbReference>
<feature type="compositionally biased region" description="Basic and acidic residues" evidence="2">
    <location>
        <begin position="686"/>
        <end position="764"/>
    </location>
</feature>
<dbReference type="SUPFAM" id="SSF57850">
    <property type="entry name" value="RING/U-box"/>
    <property type="match status" value="1"/>
</dbReference>
<keyword evidence="1" id="KW-0862">Zinc</keyword>
<sequence>MAVADVPGLMDIASTLVQDEIPFKLRCAMCNKLAVNAFRLPCCDQSICETCQASLSDTCPVCTHTPVSPDLCKPNKALRTTLKAFLRTEEKKREKDRQSAAPPTPSNITPADSKTPVHEAAPDKNGAELVTAVETKAPVPLDSTEPTEPKPQEPGLDIAGPDTVGESIPEPSVPDSANQAAQPEAAGDQLNGTEPALESMTEDAAVSETPLNGEPAPPHEDVSGESGTNSMTPNMAGNFPAMGWNGTGMNPFMAGMFNYPNTMGMPMGMDPMANQGMYGMNMTGMGMNTGMNYNGGMYGSLGWDASQQNNNMWQAGQNKFNPNAFANGTGPPYGGAFGGSNMSAYPSHSDYQSGYYGGYGRGGYRGRGRGQFHGSGRGGFGPMQGHYRQGANPGYPNQNPSVANGPNGIPMDTQGNIQTNETAPESGETGPGVPGNANDIPAETSDQPQGIPTLDSLDNPVPTGPGYGHMSNGYGQYRYGRYGQEPGPGVEGAPAAPRAMRQGLPNTSVLRQRGFHIQGRASISCEPTEDNRARAASNALSQRAQSRSRSPSQIPASRPRSPSVHETEDDRDSRRGAEMKRLDRVDELQSDARHTRSPSRTSSRRSSRRRHHDSDRERDRRNNHRSQRSRRHRSRTRSPSRNGDARPSSRLGRISEKDESNGRTKVSSEAPESRDLASRISSTYRSSKDRGSRREEDRSREQDRDLRRRDRDRDRDRDRRGRDRDSDRERRRDGDRDKARTSERDRDRPRERDRDRDRERERDRKRSRRDRSPSAAGGDHPQARRVKRGDEDRSPDTNEVSAKRAEPDKDPYTLEREARNKERLEREQQHRDKAKSGRRRDSRQDRVVAGRRINYKYEDEL</sequence>
<feature type="compositionally biased region" description="Low complexity" evidence="2">
    <location>
        <begin position="473"/>
        <end position="499"/>
    </location>
</feature>
<dbReference type="InterPro" id="IPR051372">
    <property type="entry name" value="CWC21"/>
</dbReference>
<keyword evidence="5" id="KW-1185">Reference proteome</keyword>
<name>A0A1V6Z7T7_PENNA</name>
<feature type="region of interest" description="Disordered" evidence="2">
    <location>
        <begin position="136"/>
        <end position="234"/>
    </location>
</feature>
<feature type="compositionally biased region" description="Basic and acidic residues" evidence="2">
    <location>
        <begin position="788"/>
        <end position="835"/>
    </location>
</feature>
<feature type="region of interest" description="Disordered" evidence="2">
    <location>
        <begin position="520"/>
        <end position="861"/>
    </location>
</feature>
<feature type="region of interest" description="Disordered" evidence="2">
    <location>
        <begin position="383"/>
        <end position="500"/>
    </location>
</feature>
<dbReference type="InterPro" id="IPR013083">
    <property type="entry name" value="Znf_RING/FYVE/PHD"/>
</dbReference>
<feature type="compositionally biased region" description="Basic and acidic residues" evidence="2">
    <location>
        <begin position="88"/>
        <end position="98"/>
    </location>
</feature>
<feature type="compositionally biased region" description="Low complexity" evidence="2">
    <location>
        <begin position="534"/>
        <end position="562"/>
    </location>
</feature>
<dbReference type="InterPro" id="IPR001841">
    <property type="entry name" value="Znf_RING"/>
</dbReference>
<feature type="compositionally biased region" description="Polar residues" evidence="2">
    <location>
        <begin position="225"/>
        <end position="234"/>
    </location>
</feature>
<feature type="compositionally biased region" description="Polar residues" evidence="2">
    <location>
        <begin position="413"/>
        <end position="423"/>
    </location>
</feature>
<proteinExistence type="predicted"/>
<keyword evidence="1" id="KW-0863">Zinc-finger</keyword>
<dbReference type="OMA" id="CETCQAS"/>
<evidence type="ECO:0000313" key="5">
    <source>
        <dbReference type="Proteomes" id="UP000191691"/>
    </source>
</evidence>